<accession>A0ABY3PSL6</accession>
<reference evidence="1 2" key="1">
    <citation type="journal article" date="2021" name="Genome Biol. Evol.">
        <title>Complete Genome Sequencing of a Novel Gloeobacter Species from a Waterfall Cave in Mexico.</title>
        <authorList>
            <person name="Saw J.H."/>
            <person name="Cardona T."/>
            <person name="Montejano G."/>
        </authorList>
    </citation>
    <scope>NUCLEOTIDE SEQUENCE [LARGE SCALE GENOMIC DNA]</scope>
    <source>
        <strain evidence="1">MG652769</strain>
    </source>
</reference>
<dbReference type="Pfam" id="PF06041">
    <property type="entry name" value="DUF924"/>
    <property type="match status" value="1"/>
</dbReference>
<sequence>MHTQPDQPLTSANETFEDVLRFWFPEDDDQPITRQRFEWWFCGGANAEVISRFAPLLARAERGELNDWSATPRSRLALILVLDQFSRTIHRSTARAFALDPLALSLALEGIRLGHYAALATPWQKTFFFLPLGHCEELTHLQRVAELAKALIEAEPRADRELLEFSADQARSHRDVIARFGRHPHRNAVLGRESTPAEREYLAIGRFVHTRSFEDWQDTRMVSE</sequence>
<proteinExistence type="predicted"/>
<dbReference type="Gene3D" id="1.20.58.320">
    <property type="entry name" value="TPR-like"/>
    <property type="match status" value="1"/>
</dbReference>
<dbReference type="Proteomes" id="UP001054846">
    <property type="component" value="Chromosome"/>
</dbReference>
<gene>
    <name evidence="1" type="ORF">ISF26_10635</name>
</gene>
<keyword evidence="2" id="KW-1185">Reference proteome</keyword>
<dbReference type="EMBL" id="CP063845">
    <property type="protein sequence ID" value="UFP96627.1"/>
    <property type="molecule type" value="Genomic_DNA"/>
</dbReference>
<dbReference type="RefSeq" id="WP_230843872.1">
    <property type="nucleotide sequence ID" value="NZ_CP063845.1"/>
</dbReference>
<dbReference type="InterPro" id="IPR010323">
    <property type="entry name" value="DUF924"/>
</dbReference>
<dbReference type="SUPFAM" id="SSF48452">
    <property type="entry name" value="TPR-like"/>
    <property type="match status" value="1"/>
</dbReference>
<dbReference type="PANTHER" id="PTHR23004">
    <property type="entry name" value="DOUBLECORTIN DOMAIN CONTAINING 2"/>
    <property type="match status" value="1"/>
</dbReference>
<dbReference type="PANTHER" id="PTHR23004:SF7">
    <property type="entry name" value="DUF924-DOMAIN-CONTAINING PROTEIN"/>
    <property type="match status" value="1"/>
</dbReference>
<protein>
    <submittedName>
        <fullName evidence="1">DUF924 domain-containing protein</fullName>
    </submittedName>
</protein>
<name>A0ABY3PSL6_9CYAN</name>
<dbReference type="InterPro" id="IPR011990">
    <property type="entry name" value="TPR-like_helical_dom_sf"/>
</dbReference>
<evidence type="ECO:0000313" key="2">
    <source>
        <dbReference type="Proteomes" id="UP001054846"/>
    </source>
</evidence>
<evidence type="ECO:0000313" key="1">
    <source>
        <dbReference type="EMBL" id="UFP96627.1"/>
    </source>
</evidence>
<dbReference type="Gene3D" id="1.25.40.10">
    <property type="entry name" value="Tetratricopeptide repeat domain"/>
    <property type="match status" value="1"/>
</dbReference>
<organism evidence="1 2">
    <name type="scientific">Gloeobacter morelensis MG652769</name>
    <dbReference type="NCBI Taxonomy" id="2781736"/>
    <lineage>
        <taxon>Bacteria</taxon>
        <taxon>Bacillati</taxon>
        <taxon>Cyanobacteriota</taxon>
        <taxon>Cyanophyceae</taxon>
        <taxon>Gloeobacterales</taxon>
        <taxon>Gloeobacteraceae</taxon>
        <taxon>Gloeobacter</taxon>
        <taxon>Gloeobacter morelensis</taxon>
    </lineage>
</organism>